<feature type="compositionally biased region" description="Basic and acidic residues" evidence="1">
    <location>
        <begin position="1"/>
        <end position="18"/>
    </location>
</feature>
<accession>A0A1U7HEM3</accession>
<name>A0A1U7HEM3_9CYAN</name>
<proteinExistence type="predicted"/>
<dbReference type="Proteomes" id="UP000186868">
    <property type="component" value="Unassembled WGS sequence"/>
</dbReference>
<dbReference type="AlphaFoldDB" id="A0A1U7HEM3"/>
<gene>
    <name evidence="2" type="ORF">NIES593_13715</name>
</gene>
<dbReference type="STRING" id="1921803.NIES593_13715"/>
<organism evidence="2 3">
    <name type="scientific">Hydrococcus rivularis NIES-593</name>
    <dbReference type="NCBI Taxonomy" id="1921803"/>
    <lineage>
        <taxon>Bacteria</taxon>
        <taxon>Bacillati</taxon>
        <taxon>Cyanobacteriota</taxon>
        <taxon>Cyanophyceae</taxon>
        <taxon>Pleurocapsales</taxon>
        <taxon>Hydrococcaceae</taxon>
        <taxon>Hydrococcus</taxon>
    </lineage>
</organism>
<keyword evidence="3" id="KW-1185">Reference proteome</keyword>
<dbReference type="EMBL" id="MRCB01000016">
    <property type="protein sequence ID" value="OKH21991.1"/>
    <property type="molecule type" value="Genomic_DNA"/>
</dbReference>
<reference evidence="2 3" key="1">
    <citation type="submission" date="2016-11" db="EMBL/GenBank/DDBJ databases">
        <title>Draft Genome Sequences of Nine Cyanobacterial Strains from Diverse Habitats.</title>
        <authorList>
            <person name="Zhu T."/>
            <person name="Hou S."/>
            <person name="Lu X."/>
            <person name="Hess W.R."/>
        </authorList>
    </citation>
    <scope>NUCLEOTIDE SEQUENCE [LARGE SCALE GENOMIC DNA]</scope>
    <source>
        <strain evidence="2 3">NIES-593</strain>
    </source>
</reference>
<evidence type="ECO:0000313" key="3">
    <source>
        <dbReference type="Proteomes" id="UP000186868"/>
    </source>
</evidence>
<comment type="caution">
    <text evidence="2">The sequence shown here is derived from an EMBL/GenBank/DDBJ whole genome shotgun (WGS) entry which is preliminary data.</text>
</comment>
<evidence type="ECO:0000256" key="1">
    <source>
        <dbReference type="SAM" id="MobiDB-lite"/>
    </source>
</evidence>
<sequence length="108" mass="12668">MSNNICDRDVEMRSEQHPLPKSPIQRYLQNPFSIAWSKLAELFQTTQTLSQPEDLDNSPCDRNETESIRERYLYTCFTDRVDPSLYYTIFFPYNLPTYTAASPSENSK</sequence>
<evidence type="ECO:0000313" key="2">
    <source>
        <dbReference type="EMBL" id="OKH21991.1"/>
    </source>
</evidence>
<dbReference type="RefSeq" id="WP_073600127.1">
    <property type="nucleotide sequence ID" value="NZ_MRCB01000016.1"/>
</dbReference>
<protein>
    <submittedName>
        <fullName evidence="2">Uncharacterized protein</fullName>
    </submittedName>
</protein>
<feature type="region of interest" description="Disordered" evidence="1">
    <location>
        <begin position="1"/>
        <end position="23"/>
    </location>
</feature>